<evidence type="ECO:0000313" key="2">
    <source>
        <dbReference type="Proteomes" id="UP000183210"/>
    </source>
</evidence>
<sequence>MNSEWLINMLIICDGPAPLVNGGISANLFIGLASGPCNDIFHGSW</sequence>
<reference evidence="1 2" key="1">
    <citation type="submission" date="2016-10" db="EMBL/GenBank/DDBJ databases">
        <authorList>
            <person name="Varghese N."/>
            <person name="Submissions S."/>
        </authorList>
    </citation>
    <scope>NUCLEOTIDE SEQUENCE [LARGE SCALE GENOMIC DNA]</scope>
    <source>
        <strain evidence="1 2">LMG 21974</strain>
    </source>
</reference>
<gene>
    <name evidence="1" type="ORF">SAMN05216409_107266</name>
</gene>
<proteinExistence type="predicted"/>
<accession>A0A9X8QJX7</accession>
<dbReference type="Proteomes" id="UP000183210">
    <property type="component" value="Unassembled WGS sequence"/>
</dbReference>
<name>A0A9X8QJX7_9PSED</name>
<dbReference type="AlphaFoldDB" id="A0A9X8QJX7"/>
<protein>
    <submittedName>
        <fullName evidence="1">Uncharacterized protein</fullName>
    </submittedName>
</protein>
<evidence type="ECO:0000313" key="1">
    <source>
        <dbReference type="EMBL" id="SEQ67435.1"/>
    </source>
</evidence>
<dbReference type="EMBL" id="FOEV01000007">
    <property type="protein sequence ID" value="SEQ67435.1"/>
    <property type="molecule type" value="Genomic_DNA"/>
</dbReference>
<organism evidence="1 2">
    <name type="scientific">Pseudomonas lutea</name>
    <dbReference type="NCBI Taxonomy" id="243924"/>
    <lineage>
        <taxon>Bacteria</taxon>
        <taxon>Pseudomonadati</taxon>
        <taxon>Pseudomonadota</taxon>
        <taxon>Gammaproteobacteria</taxon>
        <taxon>Pseudomonadales</taxon>
        <taxon>Pseudomonadaceae</taxon>
        <taxon>Pseudomonas</taxon>
    </lineage>
</organism>
<comment type="caution">
    <text evidence="1">The sequence shown here is derived from an EMBL/GenBank/DDBJ whole genome shotgun (WGS) entry which is preliminary data.</text>
</comment>